<dbReference type="AlphaFoldDB" id="A0A6G8IG63"/>
<proteinExistence type="predicted"/>
<protein>
    <submittedName>
        <fullName evidence="2">Hemerythrin domain-containing protein</fullName>
    </submittedName>
</protein>
<dbReference type="KEGG" id="hcz:G9Q37_07795"/>
<gene>
    <name evidence="2" type="ORF">G9Q37_07795</name>
</gene>
<dbReference type="RefSeq" id="WP_166226651.1">
    <property type="nucleotide sequence ID" value="NZ_CP049989.1"/>
</dbReference>
<evidence type="ECO:0000259" key="1">
    <source>
        <dbReference type="Pfam" id="PF01814"/>
    </source>
</evidence>
<dbReference type="Gene3D" id="1.20.120.520">
    <property type="entry name" value="nmb1532 protein domain like"/>
    <property type="match status" value="1"/>
</dbReference>
<reference evidence="2 3" key="1">
    <citation type="submission" date="2020-03" db="EMBL/GenBank/DDBJ databases">
        <title>Hydrogenophaga sp. nov. isolated from cyanobacterial mat.</title>
        <authorList>
            <person name="Thorat V."/>
            <person name="Kirdat K."/>
            <person name="Tiwarekar B."/>
            <person name="Costa E.D."/>
            <person name="Yadav A."/>
        </authorList>
    </citation>
    <scope>NUCLEOTIDE SEQUENCE [LARGE SCALE GENOMIC DNA]</scope>
    <source>
        <strain evidence="2 3">BA0156</strain>
    </source>
</reference>
<dbReference type="InterPro" id="IPR012312">
    <property type="entry name" value="Hemerythrin-like"/>
</dbReference>
<dbReference type="Proteomes" id="UP000503162">
    <property type="component" value="Chromosome"/>
</dbReference>
<sequence length="181" mass="20001">MNHHDTPLTDSPSAKYASCHAGIAQRLQKLDEMPELVAAIARARSVAQRSLNAARDAIFEHHVEEERDLFAAVLASAAPGAERMHVQAVIERLTAQHRAIEALWTSVERELVRGVTGCASRIELDDLKRLATEYEAHARFEEAVFLPMAESILERNGVDAAALALAVHQRHAPEWPLQYAA</sequence>
<organism evidence="2 3">
    <name type="scientific">Hydrogenophaga crocea</name>
    <dbReference type="NCBI Taxonomy" id="2716225"/>
    <lineage>
        <taxon>Bacteria</taxon>
        <taxon>Pseudomonadati</taxon>
        <taxon>Pseudomonadota</taxon>
        <taxon>Betaproteobacteria</taxon>
        <taxon>Burkholderiales</taxon>
        <taxon>Comamonadaceae</taxon>
        <taxon>Hydrogenophaga</taxon>
    </lineage>
</organism>
<feature type="domain" description="Hemerythrin-like" evidence="1">
    <location>
        <begin position="18"/>
        <end position="149"/>
    </location>
</feature>
<evidence type="ECO:0000313" key="3">
    <source>
        <dbReference type="Proteomes" id="UP000503162"/>
    </source>
</evidence>
<evidence type="ECO:0000313" key="2">
    <source>
        <dbReference type="EMBL" id="QIM52048.1"/>
    </source>
</evidence>
<dbReference type="Pfam" id="PF01814">
    <property type="entry name" value="Hemerythrin"/>
    <property type="match status" value="1"/>
</dbReference>
<keyword evidence="3" id="KW-1185">Reference proteome</keyword>
<accession>A0A6G8IG63</accession>
<name>A0A6G8IG63_9BURK</name>
<dbReference type="EMBL" id="CP049989">
    <property type="protein sequence ID" value="QIM52048.1"/>
    <property type="molecule type" value="Genomic_DNA"/>
</dbReference>